<reference evidence="8 9" key="1">
    <citation type="journal article" date="2005" name="Science">
        <title>The genome of the basidiomycetous yeast and human pathogen Cryptococcus neoformans.</title>
        <authorList>
            <person name="Loftus B.J."/>
            <person name="Fung E."/>
            <person name="Roncaglia P."/>
            <person name="Rowley D."/>
            <person name="Amedeo P."/>
            <person name="Bruno D."/>
            <person name="Vamathevan J."/>
            <person name="Miranda M."/>
            <person name="Anderson I.J."/>
            <person name="Fraser J.A."/>
            <person name="Allen J.E."/>
            <person name="Bosdet I.E."/>
            <person name="Brent M.R."/>
            <person name="Chiu R."/>
            <person name="Doering T.L."/>
            <person name="Donlin M.J."/>
            <person name="D'Souza C.A."/>
            <person name="Fox D.S."/>
            <person name="Grinberg V."/>
            <person name="Fu J."/>
            <person name="Fukushima M."/>
            <person name="Haas B.J."/>
            <person name="Huang J.C."/>
            <person name="Janbon G."/>
            <person name="Jones S.J."/>
            <person name="Koo H.L."/>
            <person name="Krzywinski M.I."/>
            <person name="Kwon-Chung J.K."/>
            <person name="Lengeler K.B."/>
            <person name="Maiti R."/>
            <person name="Marra M.A."/>
            <person name="Marra R.E."/>
            <person name="Mathewson C.A."/>
            <person name="Mitchell T.G."/>
            <person name="Pertea M."/>
            <person name="Riggs F.R."/>
            <person name="Salzberg S.L."/>
            <person name="Schein J.E."/>
            <person name="Shvartsbeyn A."/>
            <person name="Shin H."/>
            <person name="Shumway M."/>
            <person name="Specht C.A."/>
            <person name="Suh B.B."/>
            <person name="Tenney A."/>
            <person name="Utterback T.R."/>
            <person name="Wickes B.L."/>
            <person name="Wortman J.R."/>
            <person name="Wye N.H."/>
            <person name="Kronstad J.W."/>
            <person name="Lodge J.K."/>
            <person name="Heitman J."/>
            <person name="Davis R.W."/>
            <person name="Fraser C.M."/>
            <person name="Hyman R.W."/>
        </authorList>
    </citation>
    <scope>NUCLEOTIDE SEQUENCE [LARGE SCALE GENOMIC DNA]</scope>
    <source>
        <strain evidence="9">JEC21 / ATCC MYA-565</strain>
    </source>
</reference>
<dbReference type="OrthoDB" id="2126698at2759"/>
<protein>
    <recommendedName>
        <fullName evidence="10">MATE family multidrug resistance protein</fullName>
    </recommendedName>
</protein>
<evidence type="ECO:0000256" key="3">
    <source>
        <dbReference type="ARBA" id="ARBA00022692"/>
    </source>
</evidence>
<name>Q5KI93_CRYD1</name>
<organism evidence="8 9">
    <name type="scientific">Cryptococcus deneoformans (strain JEC21 / ATCC MYA-565)</name>
    <name type="common">Cryptococcus neoformans var. neoformans serotype D</name>
    <dbReference type="NCBI Taxonomy" id="214684"/>
    <lineage>
        <taxon>Eukaryota</taxon>
        <taxon>Fungi</taxon>
        <taxon>Dikarya</taxon>
        <taxon>Basidiomycota</taxon>
        <taxon>Agaricomycotina</taxon>
        <taxon>Tremellomycetes</taxon>
        <taxon>Tremellales</taxon>
        <taxon>Cryptococcaceae</taxon>
        <taxon>Cryptococcus</taxon>
        <taxon>Cryptococcus neoformans species complex</taxon>
    </lineage>
</organism>
<dbReference type="CDD" id="cd13132">
    <property type="entry name" value="MATE_eukaryotic"/>
    <property type="match status" value="1"/>
</dbReference>
<comment type="similarity">
    <text evidence="2">Belongs to the multi antimicrobial extrusion (MATE) (TC 2.A.66.1) family.</text>
</comment>
<feature type="transmembrane region" description="Helical" evidence="7">
    <location>
        <begin position="718"/>
        <end position="743"/>
    </location>
</feature>
<evidence type="ECO:0000256" key="4">
    <source>
        <dbReference type="ARBA" id="ARBA00022989"/>
    </source>
</evidence>
<dbReference type="NCBIfam" id="TIGR00797">
    <property type="entry name" value="matE"/>
    <property type="match status" value="1"/>
</dbReference>
<dbReference type="GO" id="GO:0042910">
    <property type="term" value="F:xenobiotic transmembrane transporter activity"/>
    <property type="evidence" value="ECO:0007669"/>
    <property type="project" value="InterPro"/>
</dbReference>
<dbReference type="VEuPathDB" id="FungiDB:CND03760"/>
<keyword evidence="4 7" id="KW-1133">Transmembrane helix</keyword>
<keyword evidence="3 7" id="KW-0812">Transmembrane</keyword>
<feature type="transmembrane region" description="Helical" evidence="7">
    <location>
        <begin position="541"/>
        <end position="560"/>
    </location>
</feature>
<dbReference type="InterPro" id="IPR045069">
    <property type="entry name" value="MATE_euk"/>
</dbReference>
<dbReference type="AlphaFoldDB" id="Q5KI93"/>
<dbReference type="InterPro" id="IPR002528">
    <property type="entry name" value="MATE_fam"/>
</dbReference>
<dbReference type="Proteomes" id="UP000002149">
    <property type="component" value="Chromosome 4"/>
</dbReference>
<evidence type="ECO:0000256" key="7">
    <source>
        <dbReference type="SAM" id="Phobius"/>
    </source>
</evidence>
<evidence type="ECO:0000313" key="9">
    <source>
        <dbReference type="Proteomes" id="UP000002149"/>
    </source>
</evidence>
<evidence type="ECO:0000256" key="6">
    <source>
        <dbReference type="SAM" id="MobiDB-lite"/>
    </source>
</evidence>
<dbReference type="KEGG" id="cne:CND03760"/>
<dbReference type="FunCoup" id="Q5KI93">
    <property type="interactions" value="92"/>
</dbReference>
<feature type="region of interest" description="Disordered" evidence="6">
    <location>
        <begin position="34"/>
        <end position="91"/>
    </location>
</feature>
<dbReference type="GO" id="GO:0016020">
    <property type="term" value="C:membrane"/>
    <property type="evidence" value="ECO:0000318"/>
    <property type="project" value="GO_Central"/>
</dbReference>
<feature type="region of interest" description="Disordered" evidence="6">
    <location>
        <begin position="152"/>
        <end position="256"/>
    </location>
</feature>
<dbReference type="eggNOG" id="KOG1347">
    <property type="taxonomic scope" value="Eukaryota"/>
</dbReference>
<dbReference type="GO" id="GO:0022857">
    <property type="term" value="F:transmembrane transporter activity"/>
    <property type="evidence" value="ECO:0000318"/>
    <property type="project" value="GO_Central"/>
</dbReference>
<feature type="transmembrane region" description="Helical" evidence="7">
    <location>
        <begin position="399"/>
        <end position="417"/>
    </location>
</feature>
<sequence>MSNYPHSAAIASSLSTSPYALQSNLENLISRSRTHPHPHRVAGEHSPPHHNNYAQQPSPSHPHPAEGSDDDLDKSTTGHTLAAHHAPGVGTIQEASLDEPLIFQDDEDSINTDRQRGERTSLLNHDWKRRVSRTARRSYGAASAPLGAYEGSRRVSSVDGLGAGNSRSRSKARTPPRRESEHGRKNRDGDVAQPHGVPAQYSSDEDSTSTHRGRFQGQRPLSYTSSPYSSPTSPFRSKTVRVADESSDEDEGGDLARGLLATSGTGVFAGSGRVGDAGLMDLDPVEELDAEDLELPVGEDGTEVRDRTKAIKAELPIILRSALPVFFTQAAEWSLVLASVVSIGHLGTTELAASSLASMTASVSCFSILQGLATALDTLLPAAWTSSDPSRVGLWTQRMFIVMGFSMIPMYLLWWNISPILVVLGQEPEVSHSAGVYLRWLSIGIPGYGGNVLVKKYLQAQNLMHVPTYTLFFVAPLNLFMNWLLVWGPEPVRLGFPGGAFATAMSYNLAFVISSLWAVFCGPREAFHPIRFKYAFSKLGTVTSLGLAGTIMLSSEWWAWEACALAASLLGPTTLAAQSVLLSTASTFFQVPASLGIASAVRVGNLLGAGRDWEAKWASRTCLFLSVTFALVNSTICIIFRTNWGYLFNNDPEVVALVASVMPYIALFQIADGIAATSGSILRSLGLHTTGALINLTSYYIIGLPFGLWLAFTPTFSLGLIGLWLGLSVALGYASVLSAVLVWKANWVRAVERVRERLGLGVHGVVGIDGKWDVREQAIEERQELP</sequence>
<dbReference type="PANTHER" id="PTHR11206">
    <property type="entry name" value="MULTIDRUG RESISTANCE PROTEIN"/>
    <property type="match status" value="1"/>
</dbReference>
<evidence type="ECO:0000256" key="1">
    <source>
        <dbReference type="ARBA" id="ARBA00004141"/>
    </source>
</evidence>
<gene>
    <name evidence="8" type="ordered locus">CND03760</name>
</gene>
<evidence type="ECO:0000256" key="2">
    <source>
        <dbReference type="ARBA" id="ARBA00010199"/>
    </source>
</evidence>
<dbReference type="Pfam" id="PF01554">
    <property type="entry name" value="MatE"/>
    <property type="match status" value="2"/>
</dbReference>
<proteinExistence type="inferred from homology"/>
<dbReference type="RefSeq" id="XP_024512785.1">
    <property type="nucleotide sequence ID" value="XM_024657043.1"/>
</dbReference>
<comment type="subcellular location">
    <subcellularLocation>
        <location evidence="1">Membrane</location>
        <topology evidence="1">Multi-pass membrane protein</topology>
    </subcellularLocation>
</comment>
<dbReference type="GeneID" id="3257208"/>
<feature type="transmembrane region" description="Helical" evidence="7">
    <location>
        <begin position="654"/>
        <end position="671"/>
    </location>
</feature>
<feature type="compositionally biased region" description="Basic and acidic residues" evidence="6">
    <location>
        <begin position="176"/>
        <end position="190"/>
    </location>
</feature>
<feature type="transmembrane region" description="Helical" evidence="7">
    <location>
        <begin position="580"/>
        <end position="601"/>
    </location>
</feature>
<dbReference type="GO" id="GO:0015297">
    <property type="term" value="F:antiporter activity"/>
    <property type="evidence" value="ECO:0007669"/>
    <property type="project" value="InterPro"/>
</dbReference>
<feature type="compositionally biased region" description="Low complexity" evidence="6">
    <location>
        <begin position="222"/>
        <end position="234"/>
    </location>
</feature>
<evidence type="ECO:0000313" key="8">
    <source>
        <dbReference type="EMBL" id="AAW43330.2"/>
    </source>
</evidence>
<dbReference type="InParanoid" id="Q5KI93"/>
<dbReference type="STRING" id="214684.Q5KI93"/>
<dbReference type="HOGENOM" id="CLU_365627_0_0_1"/>
<feature type="transmembrane region" description="Helical" evidence="7">
    <location>
        <begin position="499"/>
        <end position="520"/>
    </location>
</feature>
<keyword evidence="9" id="KW-1185">Reference proteome</keyword>
<keyword evidence="5 7" id="KW-0472">Membrane</keyword>
<evidence type="ECO:0000256" key="5">
    <source>
        <dbReference type="ARBA" id="ARBA00023136"/>
    </source>
</evidence>
<accession>Q5KI93</accession>
<dbReference type="EMBL" id="AE017344">
    <property type="protein sequence ID" value="AAW43330.2"/>
    <property type="molecule type" value="Genomic_DNA"/>
</dbReference>
<feature type="transmembrane region" description="Helical" evidence="7">
    <location>
        <begin position="692"/>
        <end position="712"/>
    </location>
</feature>
<dbReference type="GO" id="GO:1990961">
    <property type="term" value="P:xenobiotic detoxification by transmembrane export across the plasma membrane"/>
    <property type="evidence" value="ECO:0007669"/>
    <property type="project" value="InterPro"/>
</dbReference>
<feature type="transmembrane region" description="Helical" evidence="7">
    <location>
        <begin position="622"/>
        <end position="642"/>
    </location>
</feature>
<feature type="transmembrane region" description="Helical" evidence="7">
    <location>
        <begin position="466"/>
        <end position="487"/>
    </location>
</feature>
<feature type="transmembrane region" description="Helical" evidence="7">
    <location>
        <begin position="437"/>
        <end position="454"/>
    </location>
</feature>
<evidence type="ECO:0008006" key="10">
    <source>
        <dbReference type="Google" id="ProtNLM"/>
    </source>
</evidence>
<dbReference type="PaxDb" id="214684-Q5KI93"/>